<gene>
    <name evidence="2" type="ORF">EXIGLDRAFT_617767</name>
</gene>
<protein>
    <recommendedName>
        <fullName evidence="1">Integrase core domain-containing protein</fullName>
    </recommendedName>
</protein>
<dbReference type="InterPro" id="IPR058913">
    <property type="entry name" value="Integrase_dom_put"/>
</dbReference>
<dbReference type="AlphaFoldDB" id="A0A165FZU7"/>
<dbReference type="Proteomes" id="UP000077266">
    <property type="component" value="Unassembled WGS sequence"/>
</dbReference>
<feature type="domain" description="Integrase core" evidence="1">
    <location>
        <begin position="1"/>
        <end position="108"/>
    </location>
</feature>
<sequence length="230" mass="26696">MEFIRGIGRGSYIWGKSVHNVRIERLWVDVVTGFVNSWRDFFFDLEANHGLNANDPLHLCIVHHLFLPCINADASAWSEGWNNHKFSRLPNHPRGTPLPTPRQLYFFGTQANGVRAVHVVEDHLPIHELADYGIDWEAHDNDQVVRLHWQRNPGEEIEDADRHPNGYDQPRRLVEVRVPPPVNPLGDGLFDALDAFLATCPDVHRHATQMVLRRIWWVRSLQFIHDHVQM</sequence>
<dbReference type="Pfam" id="PF24764">
    <property type="entry name" value="rva_4"/>
    <property type="match status" value="1"/>
</dbReference>
<proteinExistence type="predicted"/>
<evidence type="ECO:0000313" key="2">
    <source>
        <dbReference type="EMBL" id="KZV89776.1"/>
    </source>
</evidence>
<dbReference type="OrthoDB" id="3252187at2759"/>
<evidence type="ECO:0000259" key="1">
    <source>
        <dbReference type="Pfam" id="PF24764"/>
    </source>
</evidence>
<dbReference type="EMBL" id="KV426064">
    <property type="protein sequence ID" value="KZV89776.1"/>
    <property type="molecule type" value="Genomic_DNA"/>
</dbReference>
<reference evidence="2 3" key="1">
    <citation type="journal article" date="2016" name="Mol. Biol. Evol.">
        <title>Comparative Genomics of Early-Diverging Mushroom-Forming Fungi Provides Insights into the Origins of Lignocellulose Decay Capabilities.</title>
        <authorList>
            <person name="Nagy L.G."/>
            <person name="Riley R."/>
            <person name="Tritt A."/>
            <person name="Adam C."/>
            <person name="Daum C."/>
            <person name="Floudas D."/>
            <person name="Sun H."/>
            <person name="Yadav J.S."/>
            <person name="Pangilinan J."/>
            <person name="Larsson K.H."/>
            <person name="Matsuura K."/>
            <person name="Barry K."/>
            <person name="Labutti K."/>
            <person name="Kuo R."/>
            <person name="Ohm R.A."/>
            <person name="Bhattacharya S.S."/>
            <person name="Shirouzu T."/>
            <person name="Yoshinaga Y."/>
            <person name="Martin F.M."/>
            <person name="Grigoriev I.V."/>
            <person name="Hibbett D.S."/>
        </authorList>
    </citation>
    <scope>NUCLEOTIDE SEQUENCE [LARGE SCALE GENOMIC DNA]</scope>
    <source>
        <strain evidence="2 3">HHB12029</strain>
    </source>
</reference>
<dbReference type="InParanoid" id="A0A165FZU7"/>
<keyword evidence="3" id="KW-1185">Reference proteome</keyword>
<dbReference type="STRING" id="1314781.A0A165FZU7"/>
<accession>A0A165FZU7</accession>
<dbReference type="PANTHER" id="PTHR46791:SF5">
    <property type="entry name" value="CLR5 DOMAIN-CONTAINING PROTEIN-RELATED"/>
    <property type="match status" value="1"/>
</dbReference>
<evidence type="ECO:0000313" key="3">
    <source>
        <dbReference type="Proteomes" id="UP000077266"/>
    </source>
</evidence>
<dbReference type="PANTHER" id="PTHR46791">
    <property type="entry name" value="EXPRESSED PROTEIN"/>
    <property type="match status" value="1"/>
</dbReference>
<organism evidence="2 3">
    <name type="scientific">Exidia glandulosa HHB12029</name>
    <dbReference type="NCBI Taxonomy" id="1314781"/>
    <lineage>
        <taxon>Eukaryota</taxon>
        <taxon>Fungi</taxon>
        <taxon>Dikarya</taxon>
        <taxon>Basidiomycota</taxon>
        <taxon>Agaricomycotina</taxon>
        <taxon>Agaricomycetes</taxon>
        <taxon>Auriculariales</taxon>
        <taxon>Exidiaceae</taxon>
        <taxon>Exidia</taxon>
    </lineage>
</organism>
<name>A0A165FZU7_EXIGL</name>